<dbReference type="SUPFAM" id="SSF49329">
    <property type="entry name" value="Cu,Zn superoxide dismutase-like"/>
    <property type="match status" value="1"/>
</dbReference>
<dbReference type="Gene3D" id="2.60.40.200">
    <property type="entry name" value="Superoxide dismutase, copper/zinc binding domain"/>
    <property type="match status" value="1"/>
</dbReference>
<evidence type="ECO:0008006" key="4">
    <source>
        <dbReference type="Google" id="ProtNLM"/>
    </source>
</evidence>
<reference evidence="3" key="1">
    <citation type="submission" date="2021-01" db="EMBL/GenBank/DDBJ databases">
        <authorList>
            <person name="Corre E."/>
            <person name="Pelletier E."/>
            <person name="Niang G."/>
            <person name="Scheremetjew M."/>
            <person name="Finn R."/>
            <person name="Kale V."/>
            <person name="Holt S."/>
            <person name="Cochrane G."/>
            <person name="Meng A."/>
            <person name="Brown T."/>
            <person name="Cohen L."/>
        </authorList>
    </citation>
    <scope>NUCLEOTIDE SEQUENCE</scope>
    <source>
        <strain evidence="3">Pop2</strain>
    </source>
</reference>
<evidence type="ECO:0000256" key="1">
    <source>
        <dbReference type="SAM" id="MobiDB-lite"/>
    </source>
</evidence>
<gene>
    <name evidence="3" type="ORF">DBRI1063_LOCUS18984</name>
</gene>
<keyword evidence="2" id="KW-0732">Signal</keyword>
<organism evidence="3">
    <name type="scientific">Ditylum brightwellii</name>
    <dbReference type="NCBI Taxonomy" id="49249"/>
    <lineage>
        <taxon>Eukaryota</taxon>
        <taxon>Sar</taxon>
        <taxon>Stramenopiles</taxon>
        <taxon>Ochrophyta</taxon>
        <taxon>Bacillariophyta</taxon>
        <taxon>Mediophyceae</taxon>
        <taxon>Lithodesmiophycidae</taxon>
        <taxon>Lithodesmiales</taxon>
        <taxon>Lithodesmiaceae</taxon>
        <taxon>Ditylum</taxon>
    </lineage>
</organism>
<feature type="chain" id="PRO_5030160166" description="Superoxide dismutase copper/zinc binding domain-containing protein" evidence="2">
    <location>
        <begin position="27"/>
        <end position="193"/>
    </location>
</feature>
<sequence length="193" mass="20896">MLHTKVSISILLSTLLLSLLAEQAISHDGRELRRRYHKSSKSSKSYKSSRHDGKVLIARMAAYPGTDSTPMGEVHLTVFPNYDIIIEIDAKGLAPSCNAATNTNLNGCGVHIHEGNTCNTASLVGGHFWSTAKSVEDPWVDIRYDSNGAGESNDVVGVIRGNGYDADINFARALLLHDETGARIACGLLEHHD</sequence>
<name>A0A6U3TD91_9STRA</name>
<dbReference type="AlphaFoldDB" id="A0A6U3TD91"/>
<dbReference type="InterPro" id="IPR036423">
    <property type="entry name" value="SOD-like_Cu/Zn_dom_sf"/>
</dbReference>
<feature type="region of interest" description="Disordered" evidence="1">
    <location>
        <begin position="31"/>
        <end position="51"/>
    </location>
</feature>
<feature type="compositionally biased region" description="Basic residues" evidence="1">
    <location>
        <begin position="32"/>
        <end position="41"/>
    </location>
</feature>
<evidence type="ECO:0000313" key="3">
    <source>
        <dbReference type="EMBL" id="CAD9345684.1"/>
    </source>
</evidence>
<dbReference type="GO" id="GO:0006801">
    <property type="term" value="P:superoxide metabolic process"/>
    <property type="evidence" value="ECO:0007669"/>
    <property type="project" value="InterPro"/>
</dbReference>
<dbReference type="EMBL" id="HBGN01029429">
    <property type="protein sequence ID" value="CAD9345684.1"/>
    <property type="molecule type" value="Transcribed_RNA"/>
</dbReference>
<evidence type="ECO:0000256" key="2">
    <source>
        <dbReference type="SAM" id="SignalP"/>
    </source>
</evidence>
<dbReference type="GO" id="GO:0046872">
    <property type="term" value="F:metal ion binding"/>
    <property type="evidence" value="ECO:0007669"/>
    <property type="project" value="InterPro"/>
</dbReference>
<accession>A0A6U3TD91</accession>
<feature type="signal peptide" evidence="2">
    <location>
        <begin position="1"/>
        <end position="26"/>
    </location>
</feature>
<proteinExistence type="predicted"/>
<protein>
    <recommendedName>
        <fullName evidence="4">Superoxide dismutase copper/zinc binding domain-containing protein</fullName>
    </recommendedName>
</protein>